<protein>
    <recommendedName>
        <fullName evidence="9">Periplasmic chaperone PpiD</fullName>
    </recommendedName>
    <alternativeName>
        <fullName evidence="10">Periplasmic folding chaperone</fullName>
    </alternativeName>
</protein>
<dbReference type="Gene3D" id="1.10.4030.10">
    <property type="entry name" value="Porin chaperone SurA, peptide-binding domain"/>
    <property type="match status" value="1"/>
</dbReference>
<dbReference type="SUPFAM" id="SSF109998">
    <property type="entry name" value="Triger factor/SurA peptide-binding domain-like"/>
    <property type="match status" value="1"/>
</dbReference>
<dbReference type="InterPro" id="IPR046357">
    <property type="entry name" value="PPIase_dom_sf"/>
</dbReference>
<comment type="similarity">
    <text evidence="8">Belongs to the PpiD chaperone family.</text>
</comment>
<dbReference type="GO" id="GO:0005886">
    <property type="term" value="C:plasma membrane"/>
    <property type="evidence" value="ECO:0007669"/>
    <property type="project" value="UniProtKB-SubCell"/>
</dbReference>
<evidence type="ECO:0000259" key="12">
    <source>
        <dbReference type="PROSITE" id="PS50198"/>
    </source>
</evidence>
<dbReference type="Pfam" id="PF00639">
    <property type="entry name" value="Rotamase"/>
    <property type="match status" value="1"/>
</dbReference>
<dbReference type="InterPro" id="IPR027304">
    <property type="entry name" value="Trigger_fact/SurA_dom_sf"/>
</dbReference>
<evidence type="ECO:0000256" key="11">
    <source>
        <dbReference type="SAM" id="Phobius"/>
    </source>
</evidence>
<evidence type="ECO:0000256" key="8">
    <source>
        <dbReference type="ARBA" id="ARBA00038408"/>
    </source>
</evidence>
<evidence type="ECO:0000256" key="10">
    <source>
        <dbReference type="ARBA" id="ARBA00042775"/>
    </source>
</evidence>
<dbReference type="EMBL" id="UINC01000648">
    <property type="protein sequence ID" value="SUZ58888.1"/>
    <property type="molecule type" value="Genomic_DNA"/>
</dbReference>
<feature type="transmembrane region" description="Helical" evidence="11">
    <location>
        <begin position="12"/>
        <end position="33"/>
    </location>
</feature>
<dbReference type="Pfam" id="PF13624">
    <property type="entry name" value="SurA_N_3"/>
    <property type="match status" value="1"/>
</dbReference>
<evidence type="ECO:0000256" key="4">
    <source>
        <dbReference type="ARBA" id="ARBA00022692"/>
    </source>
</evidence>
<comment type="subcellular location">
    <subcellularLocation>
        <location evidence="1">Cell inner membrane</location>
        <topology evidence="1">Single-pass type II membrane protein</topology>
        <orientation evidence="1">Periplasmic side</orientation>
    </subcellularLocation>
</comment>
<evidence type="ECO:0000256" key="3">
    <source>
        <dbReference type="ARBA" id="ARBA00022519"/>
    </source>
</evidence>
<organism evidence="13">
    <name type="scientific">marine metagenome</name>
    <dbReference type="NCBI Taxonomy" id="408172"/>
    <lineage>
        <taxon>unclassified sequences</taxon>
        <taxon>metagenomes</taxon>
        <taxon>ecological metagenomes</taxon>
    </lineage>
</organism>
<dbReference type="AlphaFoldDB" id="A0A381NYA6"/>
<keyword evidence="2" id="KW-1003">Cell membrane</keyword>
<evidence type="ECO:0000256" key="5">
    <source>
        <dbReference type="ARBA" id="ARBA00022989"/>
    </source>
</evidence>
<keyword evidence="6 11" id="KW-0472">Membrane</keyword>
<evidence type="ECO:0000256" key="6">
    <source>
        <dbReference type="ARBA" id="ARBA00023136"/>
    </source>
</evidence>
<dbReference type="PANTHER" id="PTHR47529:SF1">
    <property type="entry name" value="PERIPLASMIC CHAPERONE PPID"/>
    <property type="match status" value="1"/>
</dbReference>
<gene>
    <name evidence="13" type="ORF">METZ01_LOCUS11742</name>
</gene>
<evidence type="ECO:0000256" key="7">
    <source>
        <dbReference type="ARBA" id="ARBA00023186"/>
    </source>
</evidence>
<keyword evidence="3" id="KW-0997">Cell inner membrane</keyword>
<evidence type="ECO:0000256" key="1">
    <source>
        <dbReference type="ARBA" id="ARBA00004382"/>
    </source>
</evidence>
<feature type="domain" description="PpiC" evidence="12">
    <location>
        <begin position="266"/>
        <end position="365"/>
    </location>
</feature>
<reference evidence="13" key="1">
    <citation type="submission" date="2018-05" db="EMBL/GenBank/DDBJ databases">
        <authorList>
            <person name="Lanie J.A."/>
            <person name="Ng W.-L."/>
            <person name="Kazmierczak K.M."/>
            <person name="Andrzejewski T.M."/>
            <person name="Davidsen T.M."/>
            <person name="Wayne K.J."/>
            <person name="Tettelin H."/>
            <person name="Glass J.I."/>
            <person name="Rusch D."/>
            <person name="Podicherti R."/>
            <person name="Tsui H.-C.T."/>
            <person name="Winkler M.E."/>
        </authorList>
    </citation>
    <scope>NUCLEOTIDE SEQUENCE</scope>
</reference>
<dbReference type="SUPFAM" id="SSF54534">
    <property type="entry name" value="FKBP-like"/>
    <property type="match status" value="1"/>
</dbReference>
<dbReference type="GO" id="GO:0003755">
    <property type="term" value="F:peptidyl-prolyl cis-trans isomerase activity"/>
    <property type="evidence" value="ECO:0007669"/>
    <property type="project" value="InterPro"/>
</dbReference>
<sequence length="627" mass="70517">MAGIKTIRDNLTGTFSKIIVGAIAVTFAMFFGWGTMFSNSDVNIIASVNGEKIDLYDLDLEMARVQSILVQRFEDPDFTVEEETLKSLALNSLITDALILDFLKQNQIEVLDLTAYKLLSKNEIFQDNGEFSLGKVNTFARQNGFLPGKYIESISDDIAINYWRMGLGASSFITSKELNQNIKLANQTRDVTFTKINQAEIEGSIKLADEEVLNFFEENPSLFQSEEKAKVNFIEISLKDLEEKLLIDEVVIKNEYQAYLDSFDSTIRRSASHLMLNISEERNEEEALLLAGEIKKKIENGNDFQKLVQEFSDDEGTKNSGGSLGVSDGNAFPEEFEIALENMEEGQVSNPIFLDTSIHLLKLTSIQTPIPEEYGLKKEGIKQSLVEEAANLEYIDSIELAAELTYTSDNLEALAKELNMQIKTKNFFSKGEAEGLFKERSLLTSIFDDPSVKKGSLSELIEINNQYGIVFELEGFQEKKTKDFQSVKEEAKSLLTNNLIREKMNLLERSMVGKMDGGSSLEEVSKENELKVESYKSVSRDSSLFTQNALVEIFNEPKSNIGRSYSSVSLTNGDTLIFRLDKVTYLNNEVADDQKDSLESFFLEERSESELVDLQISMQDSASVLIN</sequence>
<dbReference type="PANTHER" id="PTHR47529">
    <property type="entry name" value="PEPTIDYL-PROLYL CIS-TRANS ISOMERASE D"/>
    <property type="match status" value="1"/>
</dbReference>
<accession>A0A381NYA6</accession>
<keyword evidence="5 11" id="KW-1133">Transmembrane helix</keyword>
<dbReference type="InterPro" id="IPR052029">
    <property type="entry name" value="PpiD_chaperone"/>
</dbReference>
<dbReference type="InterPro" id="IPR000297">
    <property type="entry name" value="PPIase_PpiC"/>
</dbReference>
<dbReference type="Gene3D" id="3.10.50.40">
    <property type="match status" value="1"/>
</dbReference>
<evidence type="ECO:0000313" key="13">
    <source>
        <dbReference type="EMBL" id="SUZ58888.1"/>
    </source>
</evidence>
<evidence type="ECO:0000256" key="9">
    <source>
        <dbReference type="ARBA" id="ARBA00040743"/>
    </source>
</evidence>
<name>A0A381NYA6_9ZZZZ</name>
<keyword evidence="4 11" id="KW-0812">Transmembrane</keyword>
<proteinExistence type="inferred from homology"/>
<evidence type="ECO:0000256" key="2">
    <source>
        <dbReference type="ARBA" id="ARBA00022475"/>
    </source>
</evidence>
<keyword evidence="7" id="KW-0143">Chaperone</keyword>
<dbReference type="PROSITE" id="PS50198">
    <property type="entry name" value="PPIC_PPIASE_2"/>
    <property type="match status" value="1"/>
</dbReference>